<sequence length="147" mass="16726">MDEERRARIGNALQQYCVTVSHHNFNLLSTLVQMMEDESLPPNVSEKVASQLHVRELARYLQCAIPEFVKSPRNILDESLRAHLISLCSLDGVSSRLVNNELRKEYFDGVKARIAEEKVEVAEFPPKDLEQLFTLVSGVTGPGRYHF</sequence>
<dbReference type="AlphaFoldDB" id="A0A8H7W4C8"/>
<name>A0A8H7W4C8_9HELO</name>
<reference evidence="1" key="1">
    <citation type="submission" date="2021-02" db="EMBL/GenBank/DDBJ databases">
        <title>Genome sequence Cadophora malorum strain M34.</title>
        <authorList>
            <person name="Stefanovic E."/>
            <person name="Vu D."/>
            <person name="Scully C."/>
            <person name="Dijksterhuis J."/>
            <person name="Roader J."/>
            <person name="Houbraken J."/>
        </authorList>
    </citation>
    <scope>NUCLEOTIDE SEQUENCE</scope>
    <source>
        <strain evidence="1">M34</strain>
    </source>
</reference>
<accession>A0A8H7W4C8</accession>
<gene>
    <name evidence="1" type="ORF">IFR04_010142</name>
</gene>
<organism evidence="1 2">
    <name type="scientific">Cadophora malorum</name>
    <dbReference type="NCBI Taxonomy" id="108018"/>
    <lineage>
        <taxon>Eukaryota</taxon>
        <taxon>Fungi</taxon>
        <taxon>Dikarya</taxon>
        <taxon>Ascomycota</taxon>
        <taxon>Pezizomycotina</taxon>
        <taxon>Leotiomycetes</taxon>
        <taxon>Helotiales</taxon>
        <taxon>Ploettnerulaceae</taxon>
        <taxon>Cadophora</taxon>
    </lineage>
</organism>
<evidence type="ECO:0000313" key="1">
    <source>
        <dbReference type="EMBL" id="KAG4416740.1"/>
    </source>
</evidence>
<protein>
    <submittedName>
        <fullName evidence="1">Uncharacterized protein</fullName>
    </submittedName>
</protein>
<dbReference type="OrthoDB" id="5140754at2759"/>
<dbReference type="EMBL" id="JAFJYH010000176">
    <property type="protein sequence ID" value="KAG4416740.1"/>
    <property type="molecule type" value="Genomic_DNA"/>
</dbReference>
<evidence type="ECO:0000313" key="2">
    <source>
        <dbReference type="Proteomes" id="UP000664132"/>
    </source>
</evidence>
<keyword evidence="2" id="KW-1185">Reference proteome</keyword>
<comment type="caution">
    <text evidence="1">The sequence shown here is derived from an EMBL/GenBank/DDBJ whole genome shotgun (WGS) entry which is preliminary data.</text>
</comment>
<proteinExistence type="predicted"/>
<dbReference type="Proteomes" id="UP000664132">
    <property type="component" value="Unassembled WGS sequence"/>
</dbReference>